<dbReference type="PROSITE" id="PS50067">
    <property type="entry name" value="KINESIN_MOTOR_2"/>
    <property type="match status" value="2"/>
</dbReference>
<organism evidence="5 6">
    <name type="scientific">Nepenthes gracilis</name>
    <name type="common">Slender pitcher plant</name>
    <dbReference type="NCBI Taxonomy" id="150966"/>
    <lineage>
        <taxon>Eukaryota</taxon>
        <taxon>Viridiplantae</taxon>
        <taxon>Streptophyta</taxon>
        <taxon>Embryophyta</taxon>
        <taxon>Tracheophyta</taxon>
        <taxon>Spermatophyta</taxon>
        <taxon>Magnoliopsida</taxon>
        <taxon>eudicotyledons</taxon>
        <taxon>Gunneridae</taxon>
        <taxon>Pentapetalae</taxon>
        <taxon>Caryophyllales</taxon>
        <taxon>Nepenthaceae</taxon>
        <taxon>Nepenthes</taxon>
    </lineage>
</organism>
<dbReference type="GO" id="GO:0005524">
    <property type="term" value="F:ATP binding"/>
    <property type="evidence" value="ECO:0007669"/>
    <property type="project" value="InterPro"/>
</dbReference>
<dbReference type="GO" id="GO:0008017">
    <property type="term" value="F:microtubule binding"/>
    <property type="evidence" value="ECO:0007669"/>
    <property type="project" value="InterPro"/>
</dbReference>
<dbReference type="EMBL" id="BSYO01000001">
    <property type="protein sequence ID" value="GMG99758.1"/>
    <property type="molecule type" value="Genomic_DNA"/>
</dbReference>
<dbReference type="Gene3D" id="3.40.850.10">
    <property type="entry name" value="Kinesin motor domain"/>
    <property type="match status" value="2"/>
</dbReference>
<keyword evidence="3" id="KW-0175">Coiled coil</keyword>
<accession>A0AAD3P4Q6</accession>
<reference evidence="5" key="1">
    <citation type="submission" date="2023-05" db="EMBL/GenBank/DDBJ databases">
        <title>Nepenthes gracilis genome sequencing.</title>
        <authorList>
            <person name="Fukushima K."/>
        </authorList>
    </citation>
    <scope>NUCLEOTIDE SEQUENCE</scope>
    <source>
        <strain evidence="5">SING2019-196</strain>
    </source>
</reference>
<evidence type="ECO:0000256" key="1">
    <source>
        <dbReference type="ARBA" id="ARBA00023175"/>
    </source>
</evidence>
<feature type="domain" description="Kinesin motor" evidence="4">
    <location>
        <begin position="181"/>
        <end position="249"/>
    </location>
</feature>
<gene>
    <name evidence="5" type="ORF">Nepgr_001598</name>
</gene>
<evidence type="ECO:0000313" key="6">
    <source>
        <dbReference type="Proteomes" id="UP001279734"/>
    </source>
</evidence>
<evidence type="ECO:0000259" key="4">
    <source>
        <dbReference type="PROSITE" id="PS50067"/>
    </source>
</evidence>
<evidence type="ECO:0000256" key="3">
    <source>
        <dbReference type="SAM" id="Coils"/>
    </source>
</evidence>
<protein>
    <recommendedName>
        <fullName evidence="4">Kinesin motor domain-containing protein</fullName>
    </recommendedName>
</protein>
<evidence type="ECO:0000313" key="5">
    <source>
        <dbReference type="EMBL" id="GMG99758.1"/>
    </source>
</evidence>
<feature type="domain" description="Kinesin motor" evidence="4">
    <location>
        <begin position="253"/>
        <end position="327"/>
    </location>
</feature>
<dbReference type="InterPro" id="IPR001752">
    <property type="entry name" value="Kinesin_motor_dom"/>
</dbReference>
<dbReference type="InterPro" id="IPR027417">
    <property type="entry name" value="P-loop_NTPase"/>
</dbReference>
<feature type="coiled-coil region" evidence="3">
    <location>
        <begin position="144"/>
        <end position="178"/>
    </location>
</feature>
<comment type="similarity">
    <text evidence="2">Belongs to the TRAFAC class myosin-kinesin ATPase superfamily. Kinesin family.</text>
</comment>
<dbReference type="GO" id="GO:0007018">
    <property type="term" value="P:microtubule-based movement"/>
    <property type="evidence" value="ECO:0007669"/>
    <property type="project" value="InterPro"/>
</dbReference>
<dbReference type="PANTHER" id="PTHR47972:SF39">
    <property type="entry name" value="KINESIN-LIKE PROTEIN KIN-14I"/>
    <property type="match status" value="1"/>
</dbReference>
<keyword evidence="1" id="KW-0505">Motor protein</keyword>
<name>A0AAD3P4Q6_NEPGR</name>
<dbReference type="Pfam" id="PF16796">
    <property type="entry name" value="Microtub_bd"/>
    <property type="match status" value="1"/>
</dbReference>
<proteinExistence type="inferred from homology"/>
<dbReference type="PANTHER" id="PTHR47972">
    <property type="entry name" value="KINESIN-LIKE PROTEIN KLP-3"/>
    <property type="match status" value="1"/>
</dbReference>
<dbReference type="AlphaFoldDB" id="A0AAD3P4Q6"/>
<evidence type="ECO:0000256" key="2">
    <source>
        <dbReference type="PROSITE-ProRule" id="PRU00283"/>
    </source>
</evidence>
<dbReference type="InterPro" id="IPR027640">
    <property type="entry name" value="Kinesin-like_fam"/>
</dbReference>
<keyword evidence="6" id="KW-1185">Reference proteome</keyword>
<comment type="caution">
    <text evidence="5">The sequence shown here is derived from an EMBL/GenBank/DDBJ whole genome shotgun (WGS) entry which is preliminary data.</text>
</comment>
<dbReference type="InterPro" id="IPR031852">
    <property type="entry name" value="Vik1/Cik1_MT-bd"/>
</dbReference>
<dbReference type="GO" id="GO:0003777">
    <property type="term" value="F:microtubule motor activity"/>
    <property type="evidence" value="ECO:0007669"/>
    <property type="project" value="InterPro"/>
</dbReference>
<sequence length="327" mass="35685">MGGIVEAKDFLAVAYEEDFRIGLSRRIIFCNVLNKIHPGTVLKGGKTARIVNCVVASKSSSEWKQGGGCGLWKYGGNVKSPSAAKPFVRKNVEPFITSNSMNSSVSEKSAESLTNNDDIGIYSSYRLKTTTTDMPLSGLSKSLSEVCSEEIQALKHTIQTAKENIQVLQMAYQEARNHLGNIRVYCRVRPFLPGQSSHSSTVDNIEEGTFTVIAPSKYGKEGKKSFTFNKVFGPFATQVEVFADTQPPVWSILDGNSSQNGINVPDANRLPVSSTSDAISLMNLGQKNRVVSATALNDRSIHSHSCLTIHVHGRVIWIYSSRLYASG</sequence>
<dbReference type="SMART" id="SM00129">
    <property type="entry name" value="KISc"/>
    <property type="match status" value="1"/>
</dbReference>
<comment type="caution">
    <text evidence="2">Lacks conserved residue(s) required for the propagation of feature annotation.</text>
</comment>
<dbReference type="SUPFAM" id="SSF52540">
    <property type="entry name" value="P-loop containing nucleoside triphosphate hydrolases"/>
    <property type="match status" value="1"/>
</dbReference>
<dbReference type="GO" id="GO:0015630">
    <property type="term" value="C:microtubule cytoskeleton"/>
    <property type="evidence" value="ECO:0007669"/>
    <property type="project" value="TreeGrafter"/>
</dbReference>
<dbReference type="Proteomes" id="UP001279734">
    <property type="component" value="Unassembled WGS sequence"/>
</dbReference>
<dbReference type="InterPro" id="IPR036961">
    <property type="entry name" value="Kinesin_motor_dom_sf"/>
</dbReference>
<dbReference type="Pfam" id="PF00225">
    <property type="entry name" value="Kinesin"/>
    <property type="match status" value="1"/>
</dbReference>